<keyword evidence="6 14" id="KW-0812">Transmembrane</keyword>
<dbReference type="SUPFAM" id="SSF50156">
    <property type="entry name" value="PDZ domain-like"/>
    <property type="match status" value="1"/>
</dbReference>
<dbReference type="InterPro" id="IPR008915">
    <property type="entry name" value="Peptidase_M50"/>
</dbReference>
<evidence type="ECO:0000256" key="4">
    <source>
        <dbReference type="ARBA" id="ARBA00019897"/>
    </source>
</evidence>
<evidence type="ECO:0000256" key="7">
    <source>
        <dbReference type="ARBA" id="ARBA00022801"/>
    </source>
</evidence>
<dbReference type="CDD" id="cd06163">
    <property type="entry name" value="S2P-M50_PDZ_RseP-like"/>
    <property type="match status" value="1"/>
</dbReference>
<keyword evidence="10" id="KW-0482">Metalloprotease</keyword>
<comment type="subcellular location">
    <subcellularLocation>
        <location evidence="2">Membrane</location>
        <topology evidence="2">Multi-pass membrane protein</topology>
    </subcellularLocation>
</comment>
<dbReference type="Pfam" id="PF02163">
    <property type="entry name" value="Peptidase_M50"/>
    <property type="match status" value="1"/>
</dbReference>
<reference evidence="16" key="1">
    <citation type="submission" date="2020-09" db="EMBL/GenBank/DDBJ databases">
        <title>Hoyosella lacisalsi sp. nov., a halotolerant actinobacterium isolated from soil of Lake Gudzhirganskoe.</title>
        <authorList>
            <person name="Yang Q."/>
            <person name="Guo P.Y."/>
            <person name="Liu S.W."/>
            <person name="Li F.N."/>
            <person name="Sun C.H."/>
        </authorList>
    </citation>
    <scope>NUCLEOTIDE SEQUENCE</scope>
    <source>
        <strain evidence="16">G463</strain>
    </source>
</reference>
<dbReference type="InterPro" id="IPR041489">
    <property type="entry name" value="PDZ_6"/>
</dbReference>
<evidence type="ECO:0000256" key="6">
    <source>
        <dbReference type="ARBA" id="ARBA00022692"/>
    </source>
</evidence>
<evidence type="ECO:0000256" key="14">
    <source>
        <dbReference type="SAM" id="Phobius"/>
    </source>
</evidence>
<feature type="domain" description="PDZ" evidence="15">
    <location>
        <begin position="161"/>
        <end position="214"/>
    </location>
</feature>
<name>A0A927JAF7_9ACTN</name>
<comment type="similarity">
    <text evidence="3">Belongs to the peptidase M50B family.</text>
</comment>
<feature type="transmembrane region" description="Helical" evidence="14">
    <location>
        <begin position="387"/>
        <end position="411"/>
    </location>
</feature>
<evidence type="ECO:0000256" key="2">
    <source>
        <dbReference type="ARBA" id="ARBA00004141"/>
    </source>
</evidence>
<dbReference type="InterPro" id="IPR001478">
    <property type="entry name" value="PDZ"/>
</dbReference>
<accession>A0A927JAF7</accession>
<evidence type="ECO:0000256" key="1">
    <source>
        <dbReference type="ARBA" id="ARBA00001947"/>
    </source>
</evidence>
<evidence type="ECO:0000256" key="11">
    <source>
        <dbReference type="ARBA" id="ARBA00023136"/>
    </source>
</evidence>
<comment type="cofactor">
    <cofactor evidence="1">
        <name>Zn(2+)</name>
        <dbReference type="ChEBI" id="CHEBI:29105"/>
    </cofactor>
</comment>
<sequence>MMFAFGVTLFALGIGLSIALHEYGHFLTAKAFGMKVRRYFIGFGPTLFSWRRGETEYGLKAIPAGGFCDIAGMTALDELEPDEHERAMYKQATWKRLVVMLGGPMGNFVFGFVLVVVLAVGWGLPNLMLSSSAVVGDVGCVAASQEPPRQDAQGRWVPGGVSDCAGTGPAEEAGIEPGDLIVAVDGQPVADFGELVRLVQPAEGVITVTVERGEERLDFPVQVEPAQRYVIEPGQSLEQARPETVSAIGVGAGRLAPPEPLGVLPAVPASVAFTGDMAVLTWDAMLRIPERMPAVVRSIMGEDRDPDTPISVVGASRIGGEVAERGLWEVFILLLASLNFFIGLFNLLPLLPLDGGHIAVTIYESIRNRIRRMMGKPNGAPVDYTKLLPITFTVMLLGGAVMLLTITADIVNPIRLF</sequence>
<evidence type="ECO:0000256" key="8">
    <source>
        <dbReference type="ARBA" id="ARBA00022833"/>
    </source>
</evidence>
<keyword evidence="8" id="KW-0862">Zinc</keyword>
<evidence type="ECO:0000256" key="10">
    <source>
        <dbReference type="ARBA" id="ARBA00023049"/>
    </source>
</evidence>
<dbReference type="PANTHER" id="PTHR42837">
    <property type="entry name" value="REGULATOR OF SIGMA-E PROTEASE RSEP"/>
    <property type="match status" value="1"/>
</dbReference>
<keyword evidence="11 14" id="KW-0472">Membrane</keyword>
<proteinExistence type="inferred from homology"/>
<dbReference type="GO" id="GO:0006508">
    <property type="term" value="P:proteolysis"/>
    <property type="evidence" value="ECO:0007669"/>
    <property type="project" value="UniProtKB-KW"/>
</dbReference>
<evidence type="ECO:0000256" key="12">
    <source>
        <dbReference type="ARBA" id="ARBA00032214"/>
    </source>
</evidence>
<dbReference type="Proteomes" id="UP000642993">
    <property type="component" value="Unassembled WGS sequence"/>
</dbReference>
<gene>
    <name evidence="16" type="ORF">HT102_03145</name>
</gene>
<dbReference type="Pfam" id="PF17820">
    <property type="entry name" value="PDZ_6"/>
    <property type="match status" value="1"/>
</dbReference>
<keyword evidence="7" id="KW-0378">Hydrolase</keyword>
<evidence type="ECO:0000313" key="16">
    <source>
        <dbReference type="EMBL" id="MBD8505486.1"/>
    </source>
</evidence>
<evidence type="ECO:0000256" key="13">
    <source>
        <dbReference type="ARBA" id="ARBA00033476"/>
    </source>
</evidence>
<evidence type="ECO:0000256" key="9">
    <source>
        <dbReference type="ARBA" id="ARBA00022989"/>
    </source>
</evidence>
<evidence type="ECO:0000259" key="15">
    <source>
        <dbReference type="PROSITE" id="PS50106"/>
    </source>
</evidence>
<evidence type="ECO:0000256" key="5">
    <source>
        <dbReference type="ARBA" id="ARBA00022670"/>
    </source>
</evidence>
<dbReference type="AlphaFoldDB" id="A0A927JAF7"/>
<evidence type="ECO:0000313" key="17">
    <source>
        <dbReference type="Proteomes" id="UP000642993"/>
    </source>
</evidence>
<dbReference type="EMBL" id="JACYWE010000001">
    <property type="protein sequence ID" value="MBD8505486.1"/>
    <property type="molecule type" value="Genomic_DNA"/>
</dbReference>
<dbReference type="PROSITE" id="PS50106">
    <property type="entry name" value="PDZ"/>
    <property type="match status" value="1"/>
</dbReference>
<dbReference type="InterPro" id="IPR036034">
    <property type="entry name" value="PDZ_sf"/>
</dbReference>
<dbReference type="SMART" id="SM00228">
    <property type="entry name" value="PDZ"/>
    <property type="match status" value="1"/>
</dbReference>
<keyword evidence="17" id="KW-1185">Reference proteome</keyword>
<dbReference type="Gene3D" id="2.30.42.10">
    <property type="match status" value="1"/>
</dbReference>
<dbReference type="GO" id="GO:0004222">
    <property type="term" value="F:metalloendopeptidase activity"/>
    <property type="evidence" value="ECO:0007669"/>
    <property type="project" value="InterPro"/>
</dbReference>
<feature type="transmembrane region" description="Helical" evidence="14">
    <location>
        <begin position="105"/>
        <end position="124"/>
    </location>
</feature>
<keyword evidence="9 14" id="KW-1133">Transmembrane helix</keyword>
<keyword evidence="5 16" id="KW-0645">Protease</keyword>
<dbReference type="InterPro" id="IPR004387">
    <property type="entry name" value="Pept_M50_Zn"/>
</dbReference>
<dbReference type="PANTHER" id="PTHR42837:SF2">
    <property type="entry name" value="MEMBRANE METALLOPROTEASE ARASP2, CHLOROPLASTIC-RELATED"/>
    <property type="match status" value="1"/>
</dbReference>
<comment type="caution">
    <text evidence="16">The sequence shown here is derived from an EMBL/GenBank/DDBJ whole genome shotgun (WGS) entry which is preliminary data.</text>
</comment>
<evidence type="ECO:0000256" key="3">
    <source>
        <dbReference type="ARBA" id="ARBA00007931"/>
    </source>
</evidence>
<protein>
    <recommendedName>
        <fullName evidence="4">Zinc metalloprotease Rip1</fullName>
    </recommendedName>
    <alternativeName>
        <fullName evidence="12">S2P endopeptidase</fullName>
    </alternativeName>
    <alternativeName>
        <fullName evidence="13">Site-2-type intramembrane protease</fullName>
    </alternativeName>
</protein>
<dbReference type="RefSeq" id="WP_192037912.1">
    <property type="nucleotide sequence ID" value="NZ_JACYWE010000001.1"/>
</dbReference>
<dbReference type="GO" id="GO:0016020">
    <property type="term" value="C:membrane"/>
    <property type="evidence" value="ECO:0007669"/>
    <property type="project" value="UniProtKB-SubCell"/>
</dbReference>
<organism evidence="16 17">
    <name type="scientific">Lolliginicoccus lacisalsi</name>
    <dbReference type="NCBI Taxonomy" id="2742202"/>
    <lineage>
        <taxon>Bacteria</taxon>
        <taxon>Bacillati</taxon>
        <taxon>Actinomycetota</taxon>
        <taxon>Actinomycetes</taxon>
        <taxon>Mycobacteriales</taxon>
        <taxon>Hoyosellaceae</taxon>
        <taxon>Lolliginicoccus</taxon>
    </lineage>
</organism>